<dbReference type="PROSITE" id="PS50994">
    <property type="entry name" value="INTEGRASE"/>
    <property type="match status" value="1"/>
</dbReference>
<evidence type="ECO:0000256" key="1">
    <source>
        <dbReference type="ARBA" id="ARBA00002286"/>
    </source>
</evidence>
<sequence length="269" mass="32095">MNEALGFIKDSLEHGHRLATILRAFKMPKSTYYYWTNHQPTKRDHHNLILKREILVAWQQSRYVYGYPRIHQVLLNKGLQVSSRTVWKLMHSMKIHSVMNKKYRKPTTHNDYEQRANLVRQDWRSAWCADITYVPLTNHKWVYLASVYNPNNHKVIAHQVCNEMTAELVTNTMLKAVKKTSKPMFLHSDMGSQYTSDLFEKLLNKLNIKHSYSLKGHPYDNTYIENFHSMLKRELVFQTKFESIEEAIEGIDWYVRWYNNERISLVKTT</sequence>
<comment type="function">
    <text evidence="1">Involved in the transposition of the insertion sequence.</text>
</comment>
<dbReference type="InterPro" id="IPR048020">
    <property type="entry name" value="Transpos_IS3"/>
</dbReference>
<dbReference type="InterPro" id="IPR036397">
    <property type="entry name" value="RNaseH_sf"/>
</dbReference>
<keyword evidence="7" id="KW-1185">Reference proteome</keyword>
<dbReference type="InterPro" id="IPR050900">
    <property type="entry name" value="Transposase_IS3/IS150/IS904"/>
</dbReference>
<dbReference type="NCBIfam" id="NF033516">
    <property type="entry name" value="transpos_IS3"/>
    <property type="match status" value="1"/>
</dbReference>
<accession>A0ABU8SPP4</accession>
<evidence type="ECO:0000313" key="4">
    <source>
        <dbReference type="EMBL" id="MEJ6401228.1"/>
    </source>
</evidence>
<dbReference type="Pfam" id="PF13276">
    <property type="entry name" value="HTH_21"/>
    <property type="match status" value="1"/>
</dbReference>
<dbReference type="PANTHER" id="PTHR46889">
    <property type="entry name" value="TRANSPOSASE INSF FOR INSERTION SEQUENCE IS3B-RELATED"/>
    <property type="match status" value="1"/>
</dbReference>
<dbReference type="InterPro" id="IPR025948">
    <property type="entry name" value="HTH-like_dom"/>
</dbReference>
<dbReference type="Proteomes" id="UP001370590">
    <property type="component" value="Unassembled WGS sequence"/>
</dbReference>
<dbReference type="EMBL" id="JAWMWH010000004">
    <property type="protein sequence ID" value="MEJ6401239.1"/>
    <property type="molecule type" value="Genomic_DNA"/>
</dbReference>
<protein>
    <submittedName>
        <fullName evidence="3">IS3 family transposase</fullName>
    </submittedName>
</protein>
<dbReference type="InterPro" id="IPR001584">
    <property type="entry name" value="Integrase_cat-core"/>
</dbReference>
<dbReference type="EMBL" id="JAWMWH010000004">
    <property type="protein sequence ID" value="MEJ6401217.1"/>
    <property type="molecule type" value="Genomic_DNA"/>
</dbReference>
<feature type="domain" description="Integrase catalytic" evidence="2">
    <location>
        <begin position="112"/>
        <end position="269"/>
    </location>
</feature>
<evidence type="ECO:0000313" key="3">
    <source>
        <dbReference type="EMBL" id="MEJ6401217.1"/>
    </source>
</evidence>
<dbReference type="EMBL" id="JAWMWH010000004">
    <property type="protein sequence ID" value="MEJ6401228.1"/>
    <property type="molecule type" value="Genomic_DNA"/>
</dbReference>
<comment type="caution">
    <text evidence="3">The sequence shown here is derived from an EMBL/GenBank/DDBJ whole genome shotgun (WGS) entry which is preliminary data.</text>
</comment>
<dbReference type="Gene3D" id="3.30.420.10">
    <property type="entry name" value="Ribonuclease H-like superfamily/Ribonuclease H"/>
    <property type="match status" value="1"/>
</dbReference>
<dbReference type="Pfam" id="PF13333">
    <property type="entry name" value="rve_2"/>
    <property type="match status" value="1"/>
</dbReference>
<evidence type="ECO:0000313" key="6">
    <source>
        <dbReference type="EMBL" id="MEJ6401250.1"/>
    </source>
</evidence>
<name>A0ABU8SPP4_9LACO</name>
<dbReference type="SUPFAM" id="SSF53098">
    <property type="entry name" value="Ribonuclease H-like"/>
    <property type="match status" value="1"/>
</dbReference>
<dbReference type="PANTHER" id="PTHR46889:SF5">
    <property type="entry name" value="INTEGRASE PROTEIN"/>
    <property type="match status" value="1"/>
</dbReference>
<reference evidence="3 7" key="1">
    <citation type="submission" date="2023-10" db="EMBL/GenBank/DDBJ databases">
        <title>Nicoliella lavandulae sp. nov. isolated from Lavandula angustifolia flowers.</title>
        <authorList>
            <person name="Alcantara C."/>
            <person name="Zuniga M."/>
            <person name="Landete J.M."/>
            <person name="Monedero V."/>
        </authorList>
    </citation>
    <scope>NUCLEOTIDE SEQUENCE [LARGE SCALE GENOMIC DNA]</scope>
    <source>
        <strain evidence="3 7">Es01</strain>
    </source>
</reference>
<gene>
    <name evidence="3" type="ORF">R4146_08715</name>
    <name evidence="4" type="ORF">R4146_08770</name>
    <name evidence="5" type="ORF">R4146_08830</name>
    <name evidence="6" type="ORF">R4146_08885</name>
</gene>
<evidence type="ECO:0000313" key="5">
    <source>
        <dbReference type="EMBL" id="MEJ6401239.1"/>
    </source>
</evidence>
<dbReference type="InterPro" id="IPR012337">
    <property type="entry name" value="RNaseH-like_sf"/>
</dbReference>
<proteinExistence type="predicted"/>
<dbReference type="RefSeq" id="WP_339961076.1">
    <property type="nucleotide sequence ID" value="NZ_JAWMWH010000004.1"/>
</dbReference>
<organism evidence="3 7">
    <name type="scientific">Nicoliella lavandulae</name>
    <dbReference type="NCBI Taxonomy" id="3082954"/>
    <lineage>
        <taxon>Bacteria</taxon>
        <taxon>Bacillati</taxon>
        <taxon>Bacillota</taxon>
        <taxon>Bacilli</taxon>
        <taxon>Lactobacillales</taxon>
        <taxon>Lactobacillaceae</taxon>
        <taxon>Nicoliella</taxon>
    </lineage>
</organism>
<dbReference type="Pfam" id="PF00665">
    <property type="entry name" value="rve"/>
    <property type="match status" value="1"/>
</dbReference>
<evidence type="ECO:0000313" key="7">
    <source>
        <dbReference type="Proteomes" id="UP001370590"/>
    </source>
</evidence>
<evidence type="ECO:0000259" key="2">
    <source>
        <dbReference type="PROSITE" id="PS50994"/>
    </source>
</evidence>
<dbReference type="EMBL" id="JAWMWH010000004">
    <property type="protein sequence ID" value="MEJ6401250.1"/>
    <property type="molecule type" value="Genomic_DNA"/>
</dbReference>